<dbReference type="PANTHER" id="PTHR42240:SF1">
    <property type="entry name" value="DUF211 DOMAIN-CONTAINING PROTEIN"/>
    <property type="match status" value="1"/>
</dbReference>
<dbReference type="Proteomes" id="UP000252189">
    <property type="component" value="Unassembled WGS sequence"/>
</dbReference>
<protein>
    <recommendedName>
        <fullName evidence="3">DUF211 domain-containing protein</fullName>
    </recommendedName>
</protein>
<proteinExistence type="predicted"/>
<sequence>MTSVRRLVLDVLKPHDPSLVEFTDQLSRVDGVAGATCTLVELDREVQNVEVTLEGEDLDVGTVESTIDGLGGTVHSVDLVACGDRPVTPRRPPRDA</sequence>
<dbReference type="SUPFAM" id="SSF160363">
    <property type="entry name" value="MTH889-like"/>
    <property type="match status" value="1"/>
</dbReference>
<organism evidence="1 2">
    <name type="scientific">Haloplanus salinus</name>
    <dbReference type="NCBI Taxonomy" id="1126245"/>
    <lineage>
        <taxon>Archaea</taxon>
        <taxon>Methanobacteriati</taxon>
        <taxon>Methanobacteriota</taxon>
        <taxon>Stenosarchaea group</taxon>
        <taxon>Halobacteria</taxon>
        <taxon>Halobacteriales</taxon>
        <taxon>Haloferacaceae</taxon>
        <taxon>Haloplanus</taxon>
    </lineage>
</organism>
<evidence type="ECO:0000313" key="1">
    <source>
        <dbReference type="EMBL" id="RCU48129.1"/>
    </source>
</evidence>
<reference evidence="1 2" key="1">
    <citation type="submission" date="2018-07" db="EMBL/GenBank/DDBJ databases">
        <title>Genome sequences of Haloplanus salinus JCM 18368T.</title>
        <authorList>
            <person name="Kim Y.B."/>
            <person name="Roh S.W."/>
        </authorList>
    </citation>
    <scope>NUCLEOTIDE SEQUENCE [LARGE SCALE GENOMIC DNA]</scope>
    <source>
        <strain evidence="1 2">JCM 18368</strain>
    </source>
</reference>
<dbReference type="Pfam" id="PF02680">
    <property type="entry name" value="DUF211"/>
    <property type="match status" value="1"/>
</dbReference>
<dbReference type="AlphaFoldDB" id="A0A368NFL7"/>
<keyword evidence="2" id="KW-1185">Reference proteome</keyword>
<accession>A0A368NFL7</accession>
<dbReference type="OrthoDB" id="201945at2157"/>
<dbReference type="EMBL" id="QPHM01000001">
    <property type="protein sequence ID" value="RCU48129.1"/>
    <property type="molecule type" value="Genomic_DNA"/>
</dbReference>
<dbReference type="PANTHER" id="PTHR42240">
    <property type="entry name" value="DUF211 DOMAIN-CONTAINING PROTEIN"/>
    <property type="match status" value="1"/>
</dbReference>
<comment type="caution">
    <text evidence="1">The sequence shown here is derived from an EMBL/GenBank/DDBJ whole genome shotgun (WGS) entry which is preliminary data.</text>
</comment>
<evidence type="ECO:0000313" key="2">
    <source>
        <dbReference type="Proteomes" id="UP000252189"/>
    </source>
</evidence>
<dbReference type="InterPro" id="IPR023129">
    <property type="entry name" value="MTH889-like_dom_sf"/>
</dbReference>
<gene>
    <name evidence="1" type="ORF">DU504_12945</name>
</gene>
<name>A0A368NFL7_9EURY</name>
<dbReference type="RefSeq" id="WP_114449766.1">
    <property type="nucleotide sequence ID" value="NZ_QPHM01000001.1"/>
</dbReference>
<dbReference type="InterPro" id="IPR003831">
    <property type="entry name" value="DUF211"/>
</dbReference>
<dbReference type="Gene3D" id="3.30.70.1340">
    <property type="entry name" value="MTH889-like domain"/>
    <property type="match status" value="1"/>
</dbReference>
<evidence type="ECO:0008006" key="3">
    <source>
        <dbReference type="Google" id="ProtNLM"/>
    </source>
</evidence>